<evidence type="ECO:0000313" key="3">
    <source>
        <dbReference type="Proteomes" id="UP000821866"/>
    </source>
</evidence>
<accession>A0A9J6E3I6</accession>
<comment type="caution">
    <text evidence="2">The sequence shown here is derived from an EMBL/GenBank/DDBJ whole genome shotgun (WGS) entry which is preliminary data.</text>
</comment>
<evidence type="ECO:0000313" key="2">
    <source>
        <dbReference type="EMBL" id="KAH8028934.1"/>
    </source>
</evidence>
<organism evidence="2 3">
    <name type="scientific">Rhipicephalus microplus</name>
    <name type="common">Cattle tick</name>
    <name type="synonym">Boophilus microplus</name>
    <dbReference type="NCBI Taxonomy" id="6941"/>
    <lineage>
        <taxon>Eukaryota</taxon>
        <taxon>Metazoa</taxon>
        <taxon>Ecdysozoa</taxon>
        <taxon>Arthropoda</taxon>
        <taxon>Chelicerata</taxon>
        <taxon>Arachnida</taxon>
        <taxon>Acari</taxon>
        <taxon>Parasitiformes</taxon>
        <taxon>Ixodida</taxon>
        <taxon>Ixodoidea</taxon>
        <taxon>Ixodidae</taxon>
        <taxon>Rhipicephalinae</taxon>
        <taxon>Rhipicephalus</taxon>
        <taxon>Boophilus</taxon>
    </lineage>
</organism>
<reference evidence="2" key="1">
    <citation type="journal article" date="2020" name="Cell">
        <title>Large-Scale Comparative Analyses of Tick Genomes Elucidate Their Genetic Diversity and Vector Capacities.</title>
        <authorList>
            <consortium name="Tick Genome and Microbiome Consortium (TIGMIC)"/>
            <person name="Jia N."/>
            <person name="Wang J."/>
            <person name="Shi W."/>
            <person name="Du L."/>
            <person name="Sun Y."/>
            <person name="Zhan W."/>
            <person name="Jiang J.F."/>
            <person name="Wang Q."/>
            <person name="Zhang B."/>
            <person name="Ji P."/>
            <person name="Bell-Sakyi L."/>
            <person name="Cui X.M."/>
            <person name="Yuan T.T."/>
            <person name="Jiang B.G."/>
            <person name="Yang W.F."/>
            <person name="Lam T.T."/>
            <person name="Chang Q.C."/>
            <person name="Ding S.J."/>
            <person name="Wang X.J."/>
            <person name="Zhu J.G."/>
            <person name="Ruan X.D."/>
            <person name="Zhao L."/>
            <person name="Wei J.T."/>
            <person name="Ye R.Z."/>
            <person name="Que T.C."/>
            <person name="Du C.H."/>
            <person name="Zhou Y.H."/>
            <person name="Cheng J.X."/>
            <person name="Dai P.F."/>
            <person name="Guo W.B."/>
            <person name="Han X.H."/>
            <person name="Huang E.J."/>
            <person name="Li L.F."/>
            <person name="Wei W."/>
            <person name="Gao Y.C."/>
            <person name="Liu J.Z."/>
            <person name="Shao H.Z."/>
            <person name="Wang X."/>
            <person name="Wang C.C."/>
            <person name="Yang T.C."/>
            <person name="Huo Q.B."/>
            <person name="Li W."/>
            <person name="Chen H.Y."/>
            <person name="Chen S.E."/>
            <person name="Zhou L.G."/>
            <person name="Ni X.B."/>
            <person name="Tian J.H."/>
            <person name="Sheng Y."/>
            <person name="Liu T."/>
            <person name="Pan Y.S."/>
            <person name="Xia L.Y."/>
            <person name="Li J."/>
            <person name="Zhao F."/>
            <person name="Cao W.C."/>
        </authorList>
    </citation>
    <scope>NUCLEOTIDE SEQUENCE</scope>
    <source>
        <strain evidence="2">Rmic-2018</strain>
    </source>
</reference>
<dbReference type="EMBL" id="JABSTU010000006">
    <property type="protein sequence ID" value="KAH8028934.1"/>
    <property type="molecule type" value="Genomic_DNA"/>
</dbReference>
<sequence>MLSSACLFKRLLEHPCVRSSVVSVSVCASVHLSTHLILVAAVRLAGSLDLIWPYLNRQMNLLRTTLRNRRFPSPDSVIMVQRAGLRKHIWRPFNGEHREKTIHLYGTGDAYKHSPPVANAGASAGSSRHLPPLSPISPLTGPNGSPRTTSSISSVLGSNESPRRLGRTSPFAGSSRSPPELSPANRSPSRKKVRILF</sequence>
<reference evidence="2" key="2">
    <citation type="submission" date="2021-09" db="EMBL/GenBank/DDBJ databases">
        <authorList>
            <person name="Jia N."/>
            <person name="Wang J."/>
            <person name="Shi W."/>
            <person name="Du L."/>
            <person name="Sun Y."/>
            <person name="Zhan W."/>
            <person name="Jiang J."/>
            <person name="Wang Q."/>
            <person name="Zhang B."/>
            <person name="Ji P."/>
            <person name="Sakyi L.B."/>
            <person name="Cui X."/>
            <person name="Yuan T."/>
            <person name="Jiang B."/>
            <person name="Yang W."/>
            <person name="Lam T.T.-Y."/>
            <person name="Chang Q."/>
            <person name="Ding S."/>
            <person name="Wang X."/>
            <person name="Zhu J."/>
            <person name="Ruan X."/>
            <person name="Zhao L."/>
            <person name="Wei J."/>
            <person name="Que T."/>
            <person name="Du C."/>
            <person name="Cheng J."/>
            <person name="Dai P."/>
            <person name="Han X."/>
            <person name="Huang E."/>
            <person name="Gao Y."/>
            <person name="Liu J."/>
            <person name="Shao H."/>
            <person name="Ye R."/>
            <person name="Li L."/>
            <person name="Wei W."/>
            <person name="Wang X."/>
            <person name="Wang C."/>
            <person name="Huo Q."/>
            <person name="Li W."/>
            <person name="Guo W."/>
            <person name="Chen H."/>
            <person name="Chen S."/>
            <person name="Zhou L."/>
            <person name="Zhou L."/>
            <person name="Ni X."/>
            <person name="Tian J."/>
            <person name="Zhou Y."/>
            <person name="Sheng Y."/>
            <person name="Liu T."/>
            <person name="Pan Y."/>
            <person name="Xia L."/>
            <person name="Li J."/>
            <person name="Zhao F."/>
            <person name="Cao W."/>
        </authorList>
    </citation>
    <scope>NUCLEOTIDE SEQUENCE</scope>
    <source>
        <strain evidence="2">Rmic-2018</strain>
        <tissue evidence="2">Larvae</tissue>
    </source>
</reference>
<dbReference type="Proteomes" id="UP000821866">
    <property type="component" value="Chromosome 4"/>
</dbReference>
<feature type="region of interest" description="Disordered" evidence="1">
    <location>
        <begin position="116"/>
        <end position="197"/>
    </location>
</feature>
<protein>
    <submittedName>
        <fullName evidence="2">Uncharacterized protein</fullName>
    </submittedName>
</protein>
<name>A0A9J6E3I6_RHIMP</name>
<gene>
    <name evidence="2" type="ORF">HPB51_020554</name>
</gene>
<feature type="compositionally biased region" description="Basic residues" evidence="1">
    <location>
        <begin position="188"/>
        <end position="197"/>
    </location>
</feature>
<feature type="compositionally biased region" description="Polar residues" evidence="1">
    <location>
        <begin position="140"/>
        <end position="160"/>
    </location>
</feature>
<proteinExistence type="predicted"/>
<dbReference type="AlphaFoldDB" id="A0A9J6E3I6"/>
<evidence type="ECO:0000256" key="1">
    <source>
        <dbReference type="SAM" id="MobiDB-lite"/>
    </source>
</evidence>
<keyword evidence="3" id="KW-1185">Reference proteome</keyword>